<dbReference type="RefSeq" id="WP_189499150.1">
    <property type="nucleotide sequence ID" value="NZ_BMZT01000013.1"/>
</dbReference>
<comment type="caution">
    <text evidence="4">The sequence shown here is derived from an EMBL/GenBank/DDBJ whole genome shotgun (WGS) entry which is preliminary data.</text>
</comment>
<dbReference type="InterPro" id="IPR011990">
    <property type="entry name" value="TPR-like_helical_dom_sf"/>
</dbReference>
<evidence type="ECO:0000256" key="1">
    <source>
        <dbReference type="PROSITE-ProRule" id="PRU00339"/>
    </source>
</evidence>
<evidence type="ECO:0000313" key="4">
    <source>
        <dbReference type="EMBL" id="MFC0716789.1"/>
    </source>
</evidence>
<keyword evidence="1" id="KW-0802">TPR repeat</keyword>
<name>A0ABV6STQ5_9GAMM</name>
<feature type="compositionally biased region" description="Basic and acidic residues" evidence="2">
    <location>
        <begin position="33"/>
        <end position="43"/>
    </location>
</feature>
<feature type="repeat" description="TPR" evidence="1">
    <location>
        <begin position="335"/>
        <end position="368"/>
    </location>
</feature>
<feature type="chain" id="PRO_5046358792" evidence="3">
    <location>
        <begin position="31"/>
        <end position="411"/>
    </location>
</feature>
<evidence type="ECO:0000256" key="2">
    <source>
        <dbReference type="SAM" id="MobiDB-lite"/>
    </source>
</evidence>
<dbReference type="EMBL" id="JBHLTF010000007">
    <property type="protein sequence ID" value="MFC0716789.1"/>
    <property type="molecule type" value="Genomic_DNA"/>
</dbReference>
<sequence length="411" mass="45059">MFASMFHRTILMTAVAAALGLAAVPSPVWAQDGEQRNERRSARDAFQQRGQSRKRAEKADTQAVAQEYPQATRQEPGLKTSTRIGAQLNTLSEAQQAGDLAAAEAAAAVILENDRANAYERALALRLLADVVMDTDATRAADYMRQALEADGLNNNDHYNTMLGLGQLQLQEEDYTAALATFDRLVAETHSDKPELQVLRGNTLYRLERYNDAIAALEPVVKGNPEARADWTQLLMASYADAGRPDDAKVLAEQVASQAPGDKRAQLNLANVYLQADDYPNAIAVYERLRQAGELSEERDYNNLAALYLNSENGEANAISVLNEGLEKGLLKGDYRTYSSLAQAYYFSDQYEKAIEFYGKAAPLDDDGSTYLNLAKVLSNEGRDADSKAAAQKALDKGLPNPEEARKLLAR</sequence>
<dbReference type="PROSITE" id="PS50005">
    <property type="entry name" value="TPR"/>
    <property type="match status" value="1"/>
</dbReference>
<dbReference type="Proteomes" id="UP001589898">
    <property type="component" value="Unassembled WGS sequence"/>
</dbReference>
<feature type="compositionally biased region" description="Polar residues" evidence="2">
    <location>
        <begin position="69"/>
        <end position="78"/>
    </location>
</feature>
<proteinExistence type="predicted"/>
<dbReference type="Pfam" id="PF13432">
    <property type="entry name" value="TPR_16"/>
    <property type="match status" value="2"/>
</dbReference>
<dbReference type="SUPFAM" id="SSF81901">
    <property type="entry name" value="HCP-like"/>
    <property type="match status" value="1"/>
</dbReference>
<feature type="signal peptide" evidence="3">
    <location>
        <begin position="1"/>
        <end position="30"/>
    </location>
</feature>
<keyword evidence="5" id="KW-1185">Reference proteome</keyword>
<dbReference type="Pfam" id="PF13181">
    <property type="entry name" value="TPR_8"/>
    <property type="match status" value="1"/>
</dbReference>
<dbReference type="SMART" id="SM00028">
    <property type="entry name" value="TPR"/>
    <property type="match status" value="4"/>
</dbReference>
<dbReference type="SUPFAM" id="SSF48452">
    <property type="entry name" value="TPR-like"/>
    <property type="match status" value="1"/>
</dbReference>
<reference evidence="4 5" key="1">
    <citation type="submission" date="2024-09" db="EMBL/GenBank/DDBJ databases">
        <authorList>
            <person name="Sun Q."/>
            <person name="Mori K."/>
        </authorList>
    </citation>
    <scope>NUCLEOTIDE SEQUENCE [LARGE SCALE GENOMIC DNA]</scope>
    <source>
        <strain evidence="4 5">KCTC 52403</strain>
    </source>
</reference>
<keyword evidence="3" id="KW-0732">Signal</keyword>
<dbReference type="PANTHER" id="PTHR12558">
    <property type="entry name" value="CELL DIVISION CYCLE 16,23,27"/>
    <property type="match status" value="1"/>
</dbReference>
<feature type="region of interest" description="Disordered" evidence="2">
    <location>
        <begin position="30"/>
        <end position="78"/>
    </location>
</feature>
<protein>
    <submittedName>
        <fullName evidence="4">Tetratricopeptide repeat protein</fullName>
    </submittedName>
</protein>
<dbReference type="Pfam" id="PF14559">
    <property type="entry name" value="TPR_19"/>
    <property type="match status" value="1"/>
</dbReference>
<dbReference type="Gene3D" id="1.25.40.10">
    <property type="entry name" value="Tetratricopeptide repeat domain"/>
    <property type="match status" value="2"/>
</dbReference>
<organism evidence="4 5">
    <name type="scientific">Luteimonas padinae</name>
    <dbReference type="NCBI Taxonomy" id="1714359"/>
    <lineage>
        <taxon>Bacteria</taxon>
        <taxon>Pseudomonadati</taxon>
        <taxon>Pseudomonadota</taxon>
        <taxon>Gammaproteobacteria</taxon>
        <taxon>Lysobacterales</taxon>
        <taxon>Lysobacteraceae</taxon>
        <taxon>Luteimonas</taxon>
    </lineage>
</organism>
<accession>A0ABV6STQ5</accession>
<evidence type="ECO:0000313" key="5">
    <source>
        <dbReference type="Proteomes" id="UP001589898"/>
    </source>
</evidence>
<feature type="region of interest" description="Disordered" evidence="2">
    <location>
        <begin position="382"/>
        <end position="411"/>
    </location>
</feature>
<dbReference type="PANTHER" id="PTHR12558:SF47">
    <property type="entry name" value="LIPOPOLYSACCHARIDE ASSEMBLY PROTEIN B"/>
    <property type="match status" value="1"/>
</dbReference>
<dbReference type="InterPro" id="IPR019734">
    <property type="entry name" value="TPR_rpt"/>
</dbReference>
<gene>
    <name evidence="4" type="ORF">ACFFFU_03285</name>
</gene>
<evidence type="ECO:0000256" key="3">
    <source>
        <dbReference type="SAM" id="SignalP"/>
    </source>
</evidence>